<dbReference type="EMBL" id="CZPT02000020">
    <property type="protein sequence ID" value="SCU64237.1"/>
    <property type="molecule type" value="Genomic_DNA"/>
</dbReference>
<dbReference type="GeneID" id="92379051"/>
<reference evidence="3" key="1">
    <citation type="submission" date="2016-09" db="EMBL/GenBank/DDBJ databases">
        <authorList>
            <person name="Hebert L."/>
            <person name="Moumen B."/>
        </authorList>
    </citation>
    <scope>NUCLEOTIDE SEQUENCE [LARGE SCALE GENOMIC DNA]</scope>
    <source>
        <strain evidence="3">OVI</strain>
    </source>
</reference>
<dbReference type="AlphaFoldDB" id="A0A1G4HYA6"/>
<dbReference type="VEuPathDB" id="TriTrypDB:TEOVI_000511100"/>
<feature type="coiled-coil region" evidence="1">
    <location>
        <begin position="520"/>
        <end position="547"/>
    </location>
</feature>
<gene>
    <name evidence="3" type="ORF">TEOVI_000511100</name>
</gene>
<dbReference type="RefSeq" id="XP_067076023.1">
    <property type="nucleotide sequence ID" value="XM_067219922.1"/>
</dbReference>
<evidence type="ECO:0000313" key="4">
    <source>
        <dbReference type="Proteomes" id="UP000195570"/>
    </source>
</evidence>
<keyword evidence="1" id="KW-0175">Coiled coil</keyword>
<evidence type="ECO:0000256" key="1">
    <source>
        <dbReference type="SAM" id="Coils"/>
    </source>
</evidence>
<accession>A0A1G4HYA6</accession>
<proteinExistence type="predicted"/>
<comment type="caution">
    <text evidence="3">The sequence shown here is derived from an EMBL/GenBank/DDBJ whole genome shotgun (WGS) entry which is preliminary data.</text>
</comment>
<dbReference type="Proteomes" id="UP000195570">
    <property type="component" value="Unassembled WGS sequence"/>
</dbReference>
<evidence type="ECO:0000256" key="2">
    <source>
        <dbReference type="SAM" id="MobiDB-lite"/>
    </source>
</evidence>
<feature type="region of interest" description="Disordered" evidence="2">
    <location>
        <begin position="895"/>
        <end position="929"/>
    </location>
</feature>
<organism evidence="3 4">
    <name type="scientific">Trypanosoma equiperdum</name>
    <dbReference type="NCBI Taxonomy" id="5694"/>
    <lineage>
        <taxon>Eukaryota</taxon>
        <taxon>Discoba</taxon>
        <taxon>Euglenozoa</taxon>
        <taxon>Kinetoplastea</taxon>
        <taxon>Metakinetoplastina</taxon>
        <taxon>Trypanosomatida</taxon>
        <taxon>Trypanosomatidae</taxon>
        <taxon>Trypanosoma</taxon>
    </lineage>
</organism>
<keyword evidence="4" id="KW-1185">Reference proteome</keyword>
<protein>
    <submittedName>
        <fullName evidence="3">Uncharacterized protein</fullName>
    </submittedName>
</protein>
<sequence>MNCDNQEVVSVAPEITSNIAASTSSSSPSSSQASPELPARGRCDAISVTDSSLPDVLEDVAGPGMSPMFSCSPRTPSIVLTPREVSVEGRLTSHCIPTFDLLMVNRNGEEVCAVREGSAHIEPHRRDALVEERNSGNLYCGGGAGDDDEALRSKLLTETAYSQSAVFTSGSVEEHPAHFETLLVRGCPVNADTSHNDPTQEKLRSLSPVKGVYATSETITEIANDGHRPPLSFMLTGGRNAKRRRRGHHTSAITPVQASSPSGCRYMWEEGSQRFGGALDFSGSSIMAVGQGGVNVEGNGTADWKRRCLFAEHQLAVAIRCLWEYHNTMSAQRQHVLSPADVDDIQPFPPTSGVSTSAVPNVNWGQQVKEDLDGEGGITKGETAAYGYEQGADVRTSGTDEQPSGVASDECSVQRPTALPFCCAPGAVAPHPCSWAISTEGAEAKLVGEMDEWLAREKVVRLKQELLATALRQARLTAMRTMQRIEERELEFKAVISRCNAVKTALLESEAQVKRLRELDQRRVEENKRLQQRISELKAELRGCESNIDSNGGCFTDAVGLDDGDDPLSMSVSQTQDIETQLLHVVAALQCGESRRKWVADQLSHVLRRVNMGVCNKGVTSVSDHPKLMALVESLEALKSSEIVMLSEECGTPVVFRGGSDASTTTLKGCESTAELLHCAGECVAQLEKRMRNLYTHRSTLRVEMKATPVAYDVCEREECQLAQRPHLQPKSVEPQRNTCVTGCAAKEEITNNVEENVCPSHRNDTEAQLSVDSEFLGVRNRVPVLHSLYDGGLAHLQKHLEQQLDEFSHTLRLMLTEAIRWLFQQQSMNVVENKGSPAVVRIQHSRMPKGPFEEQKENQPMQQVGHGFPIQPLSVSAVKSGAKNRIPGLFIHSQGQSKWTPMPSPKPGGGVAYPRETPRSLPPSPLSGRMTLPPFVFEDFAGRRSTESDRDASADGFTAARSQLGIDVVAPLGRQQVVTGELTQRRSVSSPGRCDSLYIQSCNATNSNSPRLFPLSQNDPNLAGRWASVRLCRR</sequence>
<evidence type="ECO:0000313" key="3">
    <source>
        <dbReference type="EMBL" id="SCU64237.1"/>
    </source>
</evidence>
<feature type="region of interest" description="Disordered" evidence="2">
    <location>
        <begin position="1"/>
        <end position="39"/>
    </location>
</feature>
<feature type="compositionally biased region" description="Low complexity" evidence="2">
    <location>
        <begin position="17"/>
        <end position="34"/>
    </location>
</feature>
<name>A0A1G4HYA6_TRYEQ</name>